<dbReference type="InterPro" id="IPR036894">
    <property type="entry name" value="YbaB-like_sf"/>
</dbReference>
<reference evidence="1 2" key="1">
    <citation type="submission" date="2020-08" db="EMBL/GenBank/DDBJ databases">
        <title>Sequencing the genomes of 1000 actinobacteria strains.</title>
        <authorList>
            <person name="Klenk H.-P."/>
        </authorList>
    </citation>
    <scope>NUCLEOTIDE SEQUENCE [LARGE SCALE GENOMIC DNA]</scope>
    <source>
        <strain evidence="1 2">DSM 44230</strain>
    </source>
</reference>
<evidence type="ECO:0000313" key="1">
    <source>
        <dbReference type="EMBL" id="MBB4677933.1"/>
    </source>
</evidence>
<dbReference type="EMBL" id="JACHMH010000001">
    <property type="protein sequence ID" value="MBB4677933.1"/>
    <property type="molecule type" value="Genomic_DNA"/>
</dbReference>
<dbReference type="InterPro" id="IPR004401">
    <property type="entry name" value="YbaB/EbfC"/>
</dbReference>
<dbReference type="SUPFAM" id="SSF82607">
    <property type="entry name" value="YbaB-like"/>
    <property type="match status" value="1"/>
</dbReference>
<evidence type="ECO:0000313" key="2">
    <source>
        <dbReference type="Proteomes" id="UP000533598"/>
    </source>
</evidence>
<accession>A0A7W7FUY1</accession>
<proteinExistence type="predicted"/>
<keyword evidence="2" id="KW-1185">Reference proteome</keyword>
<dbReference type="AlphaFoldDB" id="A0A7W7FUY1"/>
<dbReference type="RefSeq" id="WP_312987683.1">
    <property type="nucleotide sequence ID" value="NZ_BAAAUI010000080.1"/>
</dbReference>
<dbReference type="GO" id="GO:0003677">
    <property type="term" value="F:DNA binding"/>
    <property type="evidence" value="ECO:0007669"/>
    <property type="project" value="UniProtKB-KW"/>
</dbReference>
<dbReference type="Proteomes" id="UP000533598">
    <property type="component" value="Unassembled WGS sequence"/>
</dbReference>
<comment type="caution">
    <text evidence="1">The sequence shown here is derived from an EMBL/GenBank/DDBJ whole genome shotgun (WGS) entry which is preliminary data.</text>
</comment>
<dbReference type="Gene3D" id="3.30.1310.10">
    <property type="entry name" value="Nucleoid-associated protein YbaB-like domain"/>
    <property type="match status" value="1"/>
</dbReference>
<sequence>MAHPFPVIGAGPDLREWRRMLLALRELSDTVTAAADSADGLITATVSARGELLDLWLDQRIYRRSDSARLAADITGTVREAACQARARVAAELDEMLRRTW</sequence>
<organism evidence="1 2">
    <name type="scientific">Crossiella cryophila</name>
    <dbReference type="NCBI Taxonomy" id="43355"/>
    <lineage>
        <taxon>Bacteria</taxon>
        <taxon>Bacillati</taxon>
        <taxon>Actinomycetota</taxon>
        <taxon>Actinomycetes</taxon>
        <taxon>Pseudonocardiales</taxon>
        <taxon>Pseudonocardiaceae</taxon>
        <taxon>Crossiella</taxon>
    </lineage>
</organism>
<dbReference type="Pfam" id="PF02575">
    <property type="entry name" value="YbaB_DNA_bd"/>
    <property type="match status" value="1"/>
</dbReference>
<name>A0A7W7FUY1_9PSEU</name>
<protein>
    <submittedName>
        <fullName evidence="1">DNA-binding protein YbaB</fullName>
    </submittedName>
</protein>
<keyword evidence="1" id="KW-0238">DNA-binding</keyword>
<gene>
    <name evidence="1" type="ORF">HNR67_004051</name>
</gene>